<dbReference type="CDD" id="cd00146">
    <property type="entry name" value="PKD"/>
    <property type="match status" value="1"/>
</dbReference>
<dbReference type="Pfam" id="PF22352">
    <property type="entry name" value="K319L-like_PKD"/>
    <property type="match status" value="1"/>
</dbReference>
<accession>C7NQ74</accession>
<keyword evidence="4" id="KW-1185">Reference proteome</keyword>
<dbReference type="Gene3D" id="2.60.120.380">
    <property type="match status" value="4"/>
</dbReference>
<dbReference type="Proteomes" id="UP000002071">
    <property type="component" value="Chromosome"/>
</dbReference>
<protein>
    <submittedName>
        <fullName evidence="3">PKD domain containing protein</fullName>
    </submittedName>
</protein>
<dbReference type="STRING" id="519442.Huta_1644"/>
<dbReference type="Gene3D" id="2.60.40.10">
    <property type="entry name" value="Immunoglobulins"/>
    <property type="match status" value="2"/>
</dbReference>
<evidence type="ECO:0000259" key="2">
    <source>
        <dbReference type="PROSITE" id="PS50093"/>
    </source>
</evidence>
<proteinExistence type="predicted"/>
<dbReference type="PROSITE" id="PS00018">
    <property type="entry name" value="EF_HAND_1"/>
    <property type="match status" value="1"/>
</dbReference>
<dbReference type="InterPro" id="IPR000601">
    <property type="entry name" value="PKD_dom"/>
</dbReference>
<dbReference type="EMBL" id="CP001687">
    <property type="protein sequence ID" value="ACV11818.1"/>
    <property type="molecule type" value="Genomic_DNA"/>
</dbReference>
<dbReference type="InterPro" id="IPR013783">
    <property type="entry name" value="Ig-like_fold"/>
</dbReference>
<evidence type="ECO:0000256" key="1">
    <source>
        <dbReference type="SAM" id="MobiDB-lite"/>
    </source>
</evidence>
<feature type="domain" description="PKD" evidence="2">
    <location>
        <begin position="675"/>
        <end position="762"/>
    </location>
</feature>
<organism evidence="3 4">
    <name type="scientific">Halorhabdus utahensis (strain DSM 12940 / JCM 11049 / AX-2)</name>
    <dbReference type="NCBI Taxonomy" id="519442"/>
    <lineage>
        <taxon>Archaea</taxon>
        <taxon>Methanobacteriati</taxon>
        <taxon>Methanobacteriota</taxon>
        <taxon>Stenosarchaea group</taxon>
        <taxon>Halobacteria</taxon>
        <taxon>Halobacteriales</taxon>
        <taxon>Haloarculaceae</taxon>
        <taxon>Halorhabdus</taxon>
    </lineage>
</organism>
<dbReference type="KEGG" id="hut:Huta_1644"/>
<dbReference type="InterPro" id="IPR018247">
    <property type="entry name" value="EF_Hand_1_Ca_BS"/>
</dbReference>
<name>C7NQ74_HALUD</name>
<dbReference type="InterPro" id="IPR035986">
    <property type="entry name" value="PKD_dom_sf"/>
</dbReference>
<dbReference type="SUPFAM" id="SSF49299">
    <property type="entry name" value="PKD domain"/>
    <property type="match status" value="1"/>
</dbReference>
<feature type="region of interest" description="Disordered" evidence="1">
    <location>
        <begin position="683"/>
        <end position="727"/>
    </location>
</feature>
<dbReference type="eggNOG" id="arCOG07581">
    <property type="taxonomic scope" value="Archaea"/>
</dbReference>
<evidence type="ECO:0000313" key="4">
    <source>
        <dbReference type="Proteomes" id="UP000002071"/>
    </source>
</evidence>
<dbReference type="HOGENOM" id="CLU_344743_0_0_2"/>
<gene>
    <name evidence="3" type="ordered locus">Huta_1644</name>
</gene>
<reference evidence="3 4" key="1">
    <citation type="journal article" date="2009" name="Stand. Genomic Sci.">
        <title>Complete genome sequence of Halorhabdus utahensis type strain (AX-2).</title>
        <authorList>
            <person name="Anderson I."/>
            <person name="Tindall B.J."/>
            <person name="Pomrenke H."/>
            <person name="Goker M."/>
            <person name="Lapidus A."/>
            <person name="Nolan M."/>
            <person name="Copeland A."/>
            <person name="Glavina Del Rio T."/>
            <person name="Chen F."/>
            <person name="Tice H."/>
            <person name="Cheng J.F."/>
            <person name="Lucas S."/>
            <person name="Chertkov O."/>
            <person name="Bruce D."/>
            <person name="Brettin T."/>
            <person name="Detter J.C."/>
            <person name="Han C."/>
            <person name="Goodwin L."/>
            <person name="Land M."/>
            <person name="Hauser L."/>
            <person name="Chang Y.J."/>
            <person name="Jeffries C.D."/>
            <person name="Pitluck S."/>
            <person name="Pati A."/>
            <person name="Mavromatis K."/>
            <person name="Ivanova N."/>
            <person name="Ovchinnikova G."/>
            <person name="Chen A."/>
            <person name="Palaniappan K."/>
            <person name="Chain P."/>
            <person name="Rohde M."/>
            <person name="Bristow J."/>
            <person name="Eisen J.A."/>
            <person name="Markowitz V."/>
            <person name="Hugenholtz P."/>
            <person name="Kyrpides N.C."/>
            <person name="Klenk H.P."/>
        </authorList>
    </citation>
    <scope>NUCLEOTIDE SEQUENCE [LARGE SCALE GENOMIC DNA]</scope>
    <source>
        <strain evidence="4">DSM 12940 / JCM 11049 / AX-2</strain>
    </source>
</reference>
<sequence length="820" mass="87511">MRTAGLVAVVLLGLCAGGALVDGAVASDTSTTTDGTFDQGIALNETIESELDAGDRFDEEMAGHHENYTFYAESGDVISAEMRPDGSNGHATDAHAAQLRLYAPNGTEVFGSYNDVQGSAQLESVSLDATGQYTLIATTNDIGAVGSYSDDVYDDETAARTDTFEYQLRLYEGLGPDRALNIGENITDSVSEADNYLDDQAGYYDAYTFEGQTGQTISAELRPNGSSGHATAAHAAQLRLYAPNGTEVFGSYNDVQGSAQLESVSLDATGQYTLIATTNDIGAVGSYSDDVYDDETAARTDTFEYQLRLYEGLGPDRALNIGENITDSVSEADNYLDDQAGYYDAYTFEGERGKTLNFEMRVNQPTTKAAQLRLYAPNGTEVFGSYNDVQGSAQLESVSLDATGQYTLIATTNDIGAVGSYSDDVYDDETAARTDTFRYQLRAYELGADAPVLTTGTSLTGALSVRDNYLDKTDGFFDLYHVSATSSSELTATVIVDNPTDHAARVAVYDNDGSIVDRSYNNDGGGVTLDFSPDTTGGYYLAVTTEPDASTYGSTRKGLRDTFRYQLTIDGPENSPPIVTAKAPHLVANEQTVRLNATALDPNGDALSYQWSQVMGAFPDPEVTIENADEAVAMFTAPDVPAATELTFDVAVTDDSGATTHDTVNVTVDPNYSPPSVDFTYTPSNPTADETVSFSESASDPDGSIQSYDWQFGDGNSSSSTNPTHTYSSAGSYNVSLTVADGDGNTNSTTKPLSVEADQSFLTIEQAIDKNSDGQIGDFEVLTAVEYWRAGETVPNTNGKKISDSKIAALLEHWRTGTEV</sequence>
<dbReference type="PROSITE" id="PS50093">
    <property type="entry name" value="PKD"/>
    <property type="match status" value="1"/>
</dbReference>
<evidence type="ECO:0000313" key="3">
    <source>
        <dbReference type="EMBL" id="ACV11818.1"/>
    </source>
</evidence>
<dbReference type="Pfam" id="PF18911">
    <property type="entry name" value="PKD_4"/>
    <property type="match status" value="1"/>
</dbReference>
<dbReference type="AlphaFoldDB" id="C7NQ74"/>
<dbReference type="InterPro" id="IPR022409">
    <property type="entry name" value="PKD/Chitinase_dom"/>
</dbReference>
<dbReference type="SMART" id="SM00089">
    <property type="entry name" value="PKD"/>
    <property type="match status" value="2"/>
</dbReference>